<protein>
    <recommendedName>
        <fullName evidence="7">Type IV secretion protein Rhs</fullName>
    </recommendedName>
</protein>
<sequence>MPTNVRTDNNDLVTQYARGTVFQQADPVLLKPKGDPGVAPHFNISTTIKNPAGTVYDHKTKVAHSESYMGQGKHLPIVIVGRNTGQVDGDNGFLSWAKTLYVEGRGAVMHGVQTGVNALWSMLPPAVKNIVQNGGQVAGGMTTKDFADAARDDAEAMLNALKSTDTLIALAQTAALMGVSAIPVVGQIAGGAAAVQRIKSAVEATAGAADELKAMMDRWSKPMSPTQIAAERKKLASFLIRVGVSAILAALGKAMGKLSARSKGKENSTKDVEVGTAAAPAVTGCPCKRGRPVIVATGEKTLTQADFSLPSTLSLEWTRVYRSGDERIGWFGQGWSAPLCVELQLFATELGYRDENGRTVILPAPGVGAAHFDPYEQFTVKHPSVNDWEICFKDGITQHFVRSSQDQLVLPLCHIWDRNNNRITLTYPGEPADPMEVARPDYITDASGRVLQLSWSDARLLTGVRLQDSALKNSSVLSTYQYDQDQNLVAHLDSNGGLRTYEWRNNILTAYTTADGARYVAQYDEYSPFGRVVHSFSEQSGQGLHFSYSDRARTTLVTDSLGRQTCYAYNDRKDVVLTRLPDGTSTETPYDANGNRRGAKDGLGRQTHYRFDKRGNIIEIVDTAGARTVIDYNEADQAVCLTDAMQNKWERKYDERGNLTAVINPLGHKTAYVNDTRGLPITVIDAQGGVKKLKWDAFGNLIAHQDCTGSEIHLEYDFLGRLTRRTDAMGQSTMYSWDAVGRLTSMREPDGAEHQYEWSAGGQLVSYLDPEGARTRYFYNGDGDLVRRVDANNCELQYVYDESARLVRLVNENGDFTEFRYDILDRLTDEISFDGRHQRYCYDAAGEVTHIVEPGEGDHGPGKVTRLERDAAGRMIARIVECDPASEATYSYDILGRMQSATNRYAQLSFAYDPLSQLLSETQVLSGGTQLSLKHAYDELGNRIQTTFPDERKINTLFYGKGHVHQVNLEEGSNSLVIADIERNKNHQEVQRRAGAVERTFSYDPMGRLTGFKRQFLVEPMQDGQITTSRSYVYDHTGRLTRSSDDQNGEKRFLYDPLGQILQASGRIDEYFSFDPAGNILDTNLHSPNKAPGNRISSFKGQSYAYDAYGNVQSRVGSGDRMELLWNGLNELVEAECNNNGVLSHTSFEYDALGRRTRKHDQFGCTEFLWDGNLLAQSRRGGRVSLFLFEPNTYFPMATIQDGEVFWYECDQIGTPIVLLDNAGRAVWDADYAVWGKQIAKRNGTDGTIATSYARESNRIEQPFRFQGQQFDAETGLHYNRFRYYDPWCGRFISPDPIGLAGGTNVYAYAPNPFSWSDPLGLKSTAKLRQGMKASGVTCPKGYAAHHKIAEQFEDHPALAEAKKRGIWNINEGSNGVPLPRTQAESLATGKPLHSGNHLGTYYDEVLQGLDKIGTVPSKLAKMSDAQLLGKINGVENKLHSMLEQDQIRLQSTDPRPPGTICSL</sequence>
<evidence type="ECO:0000256" key="2">
    <source>
        <dbReference type="SAM" id="MobiDB-lite"/>
    </source>
</evidence>
<dbReference type="OrthoDB" id="8553452at2"/>
<dbReference type="RefSeq" id="WP_099874199.1">
    <property type="nucleotide sequence ID" value="NZ_CP024608.1"/>
</dbReference>
<evidence type="ECO:0000259" key="4">
    <source>
        <dbReference type="Pfam" id="PF25023"/>
    </source>
</evidence>
<keyword evidence="6" id="KW-1185">Reference proteome</keyword>
<dbReference type="Pfam" id="PF25023">
    <property type="entry name" value="TEN_YD-shell"/>
    <property type="match status" value="1"/>
</dbReference>
<dbReference type="Pfam" id="PF14412">
    <property type="entry name" value="AHH"/>
    <property type="match status" value="1"/>
</dbReference>
<dbReference type="Pfam" id="PF20148">
    <property type="entry name" value="DUF6531"/>
    <property type="match status" value="1"/>
</dbReference>
<dbReference type="InterPro" id="IPR032871">
    <property type="entry name" value="AHH_dom_containing"/>
</dbReference>
<dbReference type="InterPro" id="IPR031325">
    <property type="entry name" value="RHS_repeat"/>
</dbReference>
<gene>
    <name evidence="5" type="ORF">CR152_06615</name>
</gene>
<reference evidence="5" key="1">
    <citation type="submission" date="2017-10" db="EMBL/GenBank/DDBJ databases">
        <title>Massilia psychrophilum sp. nov., a novel purple-pigmented bacterium isolated from Tianshan glacier, Xinjiang Municipality, China.</title>
        <authorList>
            <person name="Wang H."/>
        </authorList>
    </citation>
    <scope>NUCLEOTIDE SEQUENCE [LARGE SCALE GENOMIC DNA]</scope>
    <source>
        <strain evidence="5">B2</strain>
    </source>
</reference>
<dbReference type="Gene3D" id="2.180.10.10">
    <property type="entry name" value="RHS repeat-associated core"/>
    <property type="match status" value="2"/>
</dbReference>
<evidence type="ECO:0000256" key="1">
    <source>
        <dbReference type="ARBA" id="ARBA00022737"/>
    </source>
</evidence>
<evidence type="ECO:0000259" key="3">
    <source>
        <dbReference type="Pfam" id="PF20148"/>
    </source>
</evidence>
<dbReference type="InterPro" id="IPR056823">
    <property type="entry name" value="TEN-like_YD-shell"/>
</dbReference>
<dbReference type="InterPro" id="IPR050708">
    <property type="entry name" value="T6SS_VgrG/RHS"/>
</dbReference>
<dbReference type="NCBIfam" id="TIGR03696">
    <property type="entry name" value="Rhs_assc_core"/>
    <property type="match status" value="1"/>
</dbReference>
<dbReference type="NCBIfam" id="TIGR01643">
    <property type="entry name" value="YD_repeat_2x"/>
    <property type="match status" value="5"/>
</dbReference>
<feature type="domain" description="DUF6531" evidence="3">
    <location>
        <begin position="290"/>
        <end position="360"/>
    </location>
</feature>
<dbReference type="Proteomes" id="UP000229897">
    <property type="component" value="Chromosome"/>
</dbReference>
<accession>A0A2D2DGU1</accession>
<dbReference type="Pfam" id="PF05593">
    <property type="entry name" value="RHS_repeat"/>
    <property type="match status" value="2"/>
</dbReference>
<dbReference type="PANTHER" id="PTHR32305:SF15">
    <property type="entry name" value="PROTEIN RHSA-RELATED"/>
    <property type="match status" value="1"/>
</dbReference>
<dbReference type="EMBL" id="CP024608">
    <property type="protein sequence ID" value="ATQ74208.1"/>
    <property type="molecule type" value="Genomic_DNA"/>
</dbReference>
<dbReference type="InterPro" id="IPR045351">
    <property type="entry name" value="DUF6531"/>
</dbReference>
<evidence type="ECO:0008006" key="7">
    <source>
        <dbReference type="Google" id="ProtNLM"/>
    </source>
</evidence>
<dbReference type="KEGG" id="mass:CR152_06615"/>
<feature type="domain" description="Teneurin-like YD-shell" evidence="4">
    <location>
        <begin position="983"/>
        <end position="1296"/>
    </location>
</feature>
<feature type="region of interest" description="Disordered" evidence="2">
    <location>
        <begin position="580"/>
        <end position="603"/>
    </location>
</feature>
<dbReference type="InterPro" id="IPR022385">
    <property type="entry name" value="Rhs_assc_core"/>
</dbReference>
<evidence type="ECO:0000313" key="5">
    <source>
        <dbReference type="EMBL" id="ATQ74208.1"/>
    </source>
</evidence>
<dbReference type="InterPro" id="IPR006530">
    <property type="entry name" value="YD"/>
</dbReference>
<dbReference type="PANTHER" id="PTHR32305">
    <property type="match status" value="1"/>
</dbReference>
<keyword evidence="1" id="KW-0677">Repeat</keyword>
<evidence type="ECO:0000313" key="6">
    <source>
        <dbReference type="Proteomes" id="UP000229897"/>
    </source>
</evidence>
<proteinExistence type="predicted"/>
<name>A0A2D2DGU1_9BURK</name>
<organism evidence="5 6">
    <name type="scientific">Massilia violaceinigra</name>
    <dbReference type="NCBI Taxonomy" id="2045208"/>
    <lineage>
        <taxon>Bacteria</taxon>
        <taxon>Pseudomonadati</taxon>
        <taxon>Pseudomonadota</taxon>
        <taxon>Betaproteobacteria</taxon>
        <taxon>Burkholderiales</taxon>
        <taxon>Oxalobacteraceae</taxon>
        <taxon>Telluria group</taxon>
        <taxon>Massilia</taxon>
    </lineage>
</organism>